<evidence type="ECO:0000256" key="3">
    <source>
        <dbReference type="ARBA" id="ARBA00023002"/>
    </source>
</evidence>
<sequence length="196" mass="21070">MLLFKEPDPTIFDPTQSDPGLADTVRTLGAADIFACTQCGKCAAACPLVLTGFPFFNKRLIQTILMGFKELLLNDASIWACQSCNRCTEVCPQGIDSFGIILAARRFAVSEYALPAMAVEGLRSLYETGHAVHLAEAGPPRKKIGLPEKPPTTLASSKALGEVQAIMRRTALAKLGIIPMGPTGESLYGITDKKLW</sequence>
<dbReference type="GO" id="GO:0051539">
    <property type="term" value="F:4 iron, 4 sulfur cluster binding"/>
    <property type="evidence" value="ECO:0007669"/>
    <property type="project" value="UniProtKB-KW"/>
</dbReference>
<dbReference type="PANTHER" id="PTHR43255:SF1">
    <property type="entry name" value="IRON-SULFUR-BINDING OXIDOREDUCTASE FADF-RELATED"/>
    <property type="match status" value="1"/>
</dbReference>
<reference evidence="7 8" key="1">
    <citation type="submission" date="2018-11" db="EMBL/GenBank/DDBJ databases">
        <title>Genomic Encyclopedia of Type Strains, Phase IV (KMG-IV): sequencing the most valuable type-strain genomes for metagenomic binning, comparative biology and taxonomic classification.</title>
        <authorList>
            <person name="Goeker M."/>
        </authorList>
    </citation>
    <scope>NUCLEOTIDE SEQUENCE [LARGE SCALE GENOMIC DNA]</scope>
    <source>
        <strain evidence="7 8">DSM 102936</strain>
    </source>
</reference>
<dbReference type="PANTHER" id="PTHR43255">
    <property type="entry name" value="IRON-SULFUR-BINDING OXIDOREDUCTASE FADF-RELATED-RELATED"/>
    <property type="match status" value="1"/>
</dbReference>
<comment type="caution">
    <text evidence="7">The sequence shown here is derived from an EMBL/GenBank/DDBJ whole genome shotgun (WGS) entry which is preliminary data.</text>
</comment>
<keyword evidence="2" id="KW-0479">Metal-binding</keyword>
<dbReference type="Proteomes" id="UP000282654">
    <property type="component" value="Unassembled WGS sequence"/>
</dbReference>
<dbReference type="Gene3D" id="1.10.1060.10">
    <property type="entry name" value="Alpha-helical ferredoxin"/>
    <property type="match status" value="1"/>
</dbReference>
<dbReference type="GO" id="GO:0005886">
    <property type="term" value="C:plasma membrane"/>
    <property type="evidence" value="ECO:0007669"/>
    <property type="project" value="TreeGrafter"/>
</dbReference>
<dbReference type="RefSeq" id="WP_123926341.1">
    <property type="nucleotide sequence ID" value="NZ_RKRE01000001.1"/>
</dbReference>
<dbReference type="Pfam" id="PF13183">
    <property type="entry name" value="Fer4_8"/>
    <property type="match status" value="1"/>
</dbReference>
<keyword evidence="3" id="KW-0560">Oxidoreductase</keyword>
<name>A0A3N5BHV7_9THEO</name>
<dbReference type="PROSITE" id="PS51379">
    <property type="entry name" value="4FE4S_FER_2"/>
    <property type="match status" value="1"/>
</dbReference>
<dbReference type="GO" id="GO:0046872">
    <property type="term" value="F:metal ion binding"/>
    <property type="evidence" value="ECO:0007669"/>
    <property type="project" value="UniProtKB-KW"/>
</dbReference>
<evidence type="ECO:0000259" key="6">
    <source>
        <dbReference type="PROSITE" id="PS51379"/>
    </source>
</evidence>
<evidence type="ECO:0000256" key="4">
    <source>
        <dbReference type="ARBA" id="ARBA00023004"/>
    </source>
</evidence>
<keyword evidence="4" id="KW-0408">Iron</keyword>
<dbReference type="InterPro" id="IPR051460">
    <property type="entry name" value="HdrC_iron-sulfur_subunit"/>
</dbReference>
<dbReference type="InterPro" id="IPR009051">
    <property type="entry name" value="Helical_ferredxn"/>
</dbReference>
<dbReference type="InterPro" id="IPR017900">
    <property type="entry name" value="4Fe4S_Fe_S_CS"/>
</dbReference>
<dbReference type="SUPFAM" id="SSF46548">
    <property type="entry name" value="alpha-helical ferredoxin"/>
    <property type="match status" value="1"/>
</dbReference>
<dbReference type="OrthoDB" id="9794954at2"/>
<evidence type="ECO:0000256" key="5">
    <source>
        <dbReference type="ARBA" id="ARBA00023014"/>
    </source>
</evidence>
<protein>
    <submittedName>
        <fullName evidence="7">Heterodisulfide reductase subunit C</fullName>
    </submittedName>
</protein>
<gene>
    <name evidence="7" type="ORF">EDD75_0052</name>
</gene>
<dbReference type="GO" id="GO:0016491">
    <property type="term" value="F:oxidoreductase activity"/>
    <property type="evidence" value="ECO:0007669"/>
    <property type="project" value="UniProtKB-KW"/>
</dbReference>
<evidence type="ECO:0000313" key="7">
    <source>
        <dbReference type="EMBL" id="RPF49248.1"/>
    </source>
</evidence>
<organism evidence="7 8">
    <name type="scientific">Thermodesulfitimonas autotrophica</name>
    <dbReference type="NCBI Taxonomy" id="1894989"/>
    <lineage>
        <taxon>Bacteria</taxon>
        <taxon>Bacillati</taxon>
        <taxon>Bacillota</taxon>
        <taxon>Clostridia</taxon>
        <taxon>Thermoanaerobacterales</taxon>
        <taxon>Thermoanaerobacteraceae</taxon>
        <taxon>Thermodesulfitimonas</taxon>
    </lineage>
</organism>
<proteinExistence type="predicted"/>
<feature type="domain" description="4Fe-4S ferredoxin-type" evidence="6">
    <location>
        <begin position="69"/>
        <end position="101"/>
    </location>
</feature>
<evidence type="ECO:0000313" key="8">
    <source>
        <dbReference type="Proteomes" id="UP000282654"/>
    </source>
</evidence>
<evidence type="ECO:0000256" key="1">
    <source>
        <dbReference type="ARBA" id="ARBA00022485"/>
    </source>
</evidence>
<keyword evidence="1" id="KW-0004">4Fe-4S</keyword>
<accession>A0A3N5BHV7</accession>
<keyword evidence="5" id="KW-0411">Iron-sulfur</keyword>
<dbReference type="AlphaFoldDB" id="A0A3N5BHV7"/>
<dbReference type="PROSITE" id="PS00198">
    <property type="entry name" value="4FE4S_FER_1"/>
    <property type="match status" value="1"/>
</dbReference>
<evidence type="ECO:0000256" key="2">
    <source>
        <dbReference type="ARBA" id="ARBA00022723"/>
    </source>
</evidence>
<dbReference type="EMBL" id="RKRE01000001">
    <property type="protein sequence ID" value="RPF49248.1"/>
    <property type="molecule type" value="Genomic_DNA"/>
</dbReference>
<keyword evidence="8" id="KW-1185">Reference proteome</keyword>
<dbReference type="InterPro" id="IPR017896">
    <property type="entry name" value="4Fe4S_Fe-S-bd"/>
</dbReference>